<protein>
    <submittedName>
        <fullName evidence="1">Uncharacterized protein</fullName>
    </submittedName>
</protein>
<dbReference type="AlphaFoldDB" id="A0A8X6I8M9"/>
<organism evidence="1 2">
    <name type="scientific">Nephila pilipes</name>
    <name type="common">Giant wood spider</name>
    <name type="synonym">Nephila maculata</name>
    <dbReference type="NCBI Taxonomy" id="299642"/>
    <lineage>
        <taxon>Eukaryota</taxon>
        <taxon>Metazoa</taxon>
        <taxon>Ecdysozoa</taxon>
        <taxon>Arthropoda</taxon>
        <taxon>Chelicerata</taxon>
        <taxon>Arachnida</taxon>
        <taxon>Araneae</taxon>
        <taxon>Araneomorphae</taxon>
        <taxon>Entelegynae</taxon>
        <taxon>Araneoidea</taxon>
        <taxon>Nephilidae</taxon>
        <taxon>Nephila</taxon>
    </lineage>
</organism>
<dbReference type="OrthoDB" id="6432781at2759"/>
<evidence type="ECO:0000313" key="2">
    <source>
        <dbReference type="Proteomes" id="UP000887013"/>
    </source>
</evidence>
<sequence>MGTQRLGAGDYTRFCDWSFIHRACLGCLQLNATIRFGKQNPRCRKCDYATETIPHVLNHCKPHSDAWKKRHDAIQNRVARAIPTSVGSVTQKQEISTRKFCIRSQLAVGRSICPDKFLSICVSSFVNEKCRVFKAIAFRSQPAKSDRSSKILIYEDNI</sequence>
<name>A0A8X6I8M9_NEPPI</name>
<proteinExistence type="predicted"/>
<keyword evidence="2" id="KW-1185">Reference proteome</keyword>
<evidence type="ECO:0000313" key="1">
    <source>
        <dbReference type="EMBL" id="GFS35596.1"/>
    </source>
</evidence>
<reference evidence="1" key="1">
    <citation type="submission" date="2020-08" db="EMBL/GenBank/DDBJ databases">
        <title>Multicomponent nature underlies the extraordinary mechanical properties of spider dragline silk.</title>
        <authorList>
            <person name="Kono N."/>
            <person name="Nakamura H."/>
            <person name="Mori M."/>
            <person name="Yoshida Y."/>
            <person name="Ohtoshi R."/>
            <person name="Malay A.D."/>
            <person name="Moran D.A.P."/>
            <person name="Tomita M."/>
            <person name="Numata K."/>
            <person name="Arakawa K."/>
        </authorList>
    </citation>
    <scope>NUCLEOTIDE SEQUENCE</scope>
</reference>
<gene>
    <name evidence="1" type="primary">UY3_14496</name>
    <name evidence="1" type="ORF">NPIL_678641</name>
</gene>
<accession>A0A8X6I8M9</accession>
<dbReference type="EMBL" id="BMAW01088618">
    <property type="protein sequence ID" value="GFS35596.1"/>
    <property type="molecule type" value="Genomic_DNA"/>
</dbReference>
<comment type="caution">
    <text evidence="1">The sequence shown here is derived from an EMBL/GenBank/DDBJ whole genome shotgun (WGS) entry which is preliminary data.</text>
</comment>
<dbReference type="Proteomes" id="UP000887013">
    <property type="component" value="Unassembled WGS sequence"/>
</dbReference>